<dbReference type="AlphaFoldDB" id="A0A381R8W6"/>
<dbReference type="InterPro" id="IPR001279">
    <property type="entry name" value="Metallo-B-lactamas"/>
</dbReference>
<accession>A0A381R8W6</accession>
<reference evidence="7" key="1">
    <citation type="submission" date="2018-05" db="EMBL/GenBank/DDBJ databases">
        <authorList>
            <person name="Lanie J.A."/>
            <person name="Ng W.-L."/>
            <person name="Kazmierczak K.M."/>
            <person name="Andrzejewski T.M."/>
            <person name="Davidsen T.M."/>
            <person name="Wayne K.J."/>
            <person name="Tettelin H."/>
            <person name="Glass J.I."/>
            <person name="Rusch D."/>
            <person name="Podicherti R."/>
            <person name="Tsui H.-C.T."/>
            <person name="Winkler M.E."/>
        </authorList>
    </citation>
    <scope>NUCLEOTIDE SEQUENCE</scope>
</reference>
<dbReference type="PANTHER" id="PTHR42978">
    <property type="entry name" value="QUORUM-QUENCHING LACTONASE YTNP-RELATED-RELATED"/>
    <property type="match status" value="1"/>
</dbReference>
<dbReference type="GO" id="GO:0016787">
    <property type="term" value="F:hydrolase activity"/>
    <property type="evidence" value="ECO:0007669"/>
    <property type="project" value="UniProtKB-KW"/>
</dbReference>
<proteinExistence type="inferred from homology"/>
<evidence type="ECO:0000256" key="2">
    <source>
        <dbReference type="ARBA" id="ARBA00007749"/>
    </source>
</evidence>
<organism evidence="7">
    <name type="scientific">marine metagenome</name>
    <dbReference type="NCBI Taxonomy" id="408172"/>
    <lineage>
        <taxon>unclassified sequences</taxon>
        <taxon>metagenomes</taxon>
        <taxon>ecological metagenomes</taxon>
    </lineage>
</organism>
<dbReference type="Pfam" id="PF00753">
    <property type="entry name" value="Lactamase_B"/>
    <property type="match status" value="1"/>
</dbReference>
<gene>
    <name evidence="7" type="ORF">METZ01_LOCUS40192</name>
</gene>
<evidence type="ECO:0000256" key="3">
    <source>
        <dbReference type="ARBA" id="ARBA00022723"/>
    </source>
</evidence>
<evidence type="ECO:0000313" key="7">
    <source>
        <dbReference type="EMBL" id="SUZ87338.1"/>
    </source>
</evidence>
<feature type="domain" description="Metallo-beta-lactamase" evidence="6">
    <location>
        <begin position="31"/>
        <end position="237"/>
    </location>
</feature>
<dbReference type="InterPro" id="IPR036866">
    <property type="entry name" value="RibonucZ/Hydroxyglut_hydro"/>
</dbReference>
<dbReference type="InterPro" id="IPR051013">
    <property type="entry name" value="MBL_superfamily_lactonases"/>
</dbReference>
<dbReference type="CDD" id="cd07729">
    <property type="entry name" value="AHL_lactonase_MBL-fold"/>
    <property type="match status" value="1"/>
</dbReference>
<comment type="cofactor">
    <cofactor evidence="1">
        <name>Zn(2+)</name>
        <dbReference type="ChEBI" id="CHEBI:29105"/>
    </cofactor>
</comment>
<keyword evidence="3" id="KW-0479">Metal-binding</keyword>
<dbReference type="EMBL" id="UINC01001719">
    <property type="protein sequence ID" value="SUZ87338.1"/>
    <property type="molecule type" value="Genomic_DNA"/>
</dbReference>
<comment type="similarity">
    <text evidence="2">Belongs to the metallo-beta-lactamase superfamily.</text>
</comment>
<protein>
    <recommendedName>
        <fullName evidence="6">Metallo-beta-lactamase domain-containing protein</fullName>
    </recommendedName>
</protein>
<dbReference type="SUPFAM" id="SSF56281">
    <property type="entry name" value="Metallo-hydrolase/oxidoreductase"/>
    <property type="match status" value="1"/>
</dbReference>
<dbReference type="SMART" id="SM00849">
    <property type="entry name" value="Lactamase_B"/>
    <property type="match status" value="1"/>
</dbReference>
<evidence type="ECO:0000256" key="5">
    <source>
        <dbReference type="ARBA" id="ARBA00022833"/>
    </source>
</evidence>
<keyword evidence="5" id="KW-0862">Zinc</keyword>
<dbReference type="GO" id="GO:0046872">
    <property type="term" value="F:metal ion binding"/>
    <property type="evidence" value="ECO:0007669"/>
    <property type="project" value="UniProtKB-KW"/>
</dbReference>
<evidence type="ECO:0000256" key="4">
    <source>
        <dbReference type="ARBA" id="ARBA00022801"/>
    </source>
</evidence>
<dbReference type="Gene3D" id="3.60.15.10">
    <property type="entry name" value="Ribonuclease Z/Hydroxyacylglutathione hydrolase-like"/>
    <property type="match status" value="1"/>
</dbReference>
<sequence length="253" mass="28388">MTVKIYAMTCGWLTSDLSMMLAGTVGKISFPVPAYLIDHPRGRVLFDSGLHLQCQHDAPGRIGFLSDLFSVHFRPGEDIRSRLEQLDVDANKIDFLVNSHLHFDHTGGNELLPNAKIIIQKREWEAGQIPELIQANGYLPADYDQGHLIQKVDGVHDVFGDGRIMTIPTFGHTPGHQSLKVRLDSGDVILTADACYLKETLTNLHLPHLVHDRAEMLNSLLMLRKLQKSGARIFYGHDPEFWSQVPQAPKQIV</sequence>
<dbReference type="PANTHER" id="PTHR42978:SF2">
    <property type="entry name" value="102 KBASES UNSTABLE REGION: FROM 1 TO 119443"/>
    <property type="match status" value="1"/>
</dbReference>
<evidence type="ECO:0000256" key="1">
    <source>
        <dbReference type="ARBA" id="ARBA00001947"/>
    </source>
</evidence>
<keyword evidence="4" id="KW-0378">Hydrolase</keyword>
<name>A0A381R8W6_9ZZZZ</name>
<evidence type="ECO:0000259" key="6">
    <source>
        <dbReference type="SMART" id="SM00849"/>
    </source>
</evidence>